<dbReference type="NCBIfam" id="NF009044">
    <property type="entry name" value="PRK12378.1"/>
    <property type="match status" value="1"/>
</dbReference>
<reference evidence="10 11" key="1">
    <citation type="submission" date="2020-08" db="EMBL/GenBank/DDBJ databases">
        <title>Genomic Encyclopedia of Type Strains, Phase IV (KMG-IV): sequencing the most valuable type-strain genomes for metagenomic binning, comparative biology and taxonomic classification.</title>
        <authorList>
            <person name="Goeker M."/>
        </authorList>
    </citation>
    <scope>NUCLEOTIDE SEQUENCE [LARGE SCALE GENOMIC DNA]</scope>
    <source>
        <strain evidence="10 11">DSM 103725</strain>
    </source>
</reference>
<evidence type="ECO:0000256" key="6">
    <source>
        <dbReference type="HAMAP-Rule" id="MF_00693"/>
    </source>
</evidence>
<dbReference type="GO" id="GO:0005829">
    <property type="term" value="C:cytosol"/>
    <property type="evidence" value="ECO:0007669"/>
    <property type="project" value="TreeGrafter"/>
</dbReference>
<feature type="domain" description="TACO1/YebC-like second and third" evidence="8">
    <location>
        <begin position="82"/>
        <end position="237"/>
    </location>
</feature>
<dbReference type="InterPro" id="IPR002876">
    <property type="entry name" value="Transcrip_reg_TACO1-like"/>
</dbReference>
<keyword evidence="4 6" id="KW-0238">DNA-binding</keyword>
<evidence type="ECO:0000256" key="5">
    <source>
        <dbReference type="ARBA" id="ARBA00023163"/>
    </source>
</evidence>
<dbReference type="EMBL" id="JACHGY010000001">
    <property type="protein sequence ID" value="MBB6429553.1"/>
    <property type="molecule type" value="Genomic_DNA"/>
</dbReference>
<name>A0A7X0H5K4_9BACT</name>
<dbReference type="InterPro" id="IPR048300">
    <property type="entry name" value="TACO1_YebC-like_2nd/3rd_dom"/>
</dbReference>
<dbReference type="GO" id="GO:0003677">
    <property type="term" value="F:DNA binding"/>
    <property type="evidence" value="ECO:0007669"/>
    <property type="project" value="UniProtKB-UniRule"/>
</dbReference>
<dbReference type="SUPFAM" id="SSF75625">
    <property type="entry name" value="YebC-like"/>
    <property type="match status" value="1"/>
</dbReference>
<dbReference type="Gene3D" id="3.30.70.980">
    <property type="match status" value="2"/>
</dbReference>
<evidence type="ECO:0000256" key="2">
    <source>
        <dbReference type="ARBA" id="ARBA00022490"/>
    </source>
</evidence>
<evidence type="ECO:0000259" key="8">
    <source>
        <dbReference type="Pfam" id="PF01709"/>
    </source>
</evidence>
<organism evidence="10 11">
    <name type="scientific">Algisphaera agarilytica</name>
    <dbReference type="NCBI Taxonomy" id="1385975"/>
    <lineage>
        <taxon>Bacteria</taxon>
        <taxon>Pseudomonadati</taxon>
        <taxon>Planctomycetota</taxon>
        <taxon>Phycisphaerae</taxon>
        <taxon>Phycisphaerales</taxon>
        <taxon>Phycisphaeraceae</taxon>
        <taxon>Algisphaera</taxon>
    </lineage>
</organism>
<dbReference type="InterPro" id="IPR049083">
    <property type="entry name" value="TACO1_YebC_N"/>
</dbReference>
<protein>
    <recommendedName>
        <fullName evidence="6">Probable transcriptional regulatory protein HNQ40_001359</fullName>
    </recommendedName>
</protein>
<dbReference type="FunFam" id="3.30.70.980:FF:000002">
    <property type="entry name" value="Probable transcriptional regulatory protein YebC"/>
    <property type="match status" value="1"/>
</dbReference>
<dbReference type="InterPro" id="IPR029072">
    <property type="entry name" value="YebC-like"/>
</dbReference>
<keyword evidence="2 6" id="KW-0963">Cytoplasm</keyword>
<dbReference type="FunFam" id="1.10.10.200:FF:000002">
    <property type="entry name" value="Probable transcriptional regulatory protein CLM62_37755"/>
    <property type="match status" value="1"/>
</dbReference>
<dbReference type="InterPro" id="IPR017856">
    <property type="entry name" value="Integrase-like_N"/>
</dbReference>
<feature type="domain" description="TACO1/YebC-like N-terminal" evidence="9">
    <location>
        <begin position="5"/>
        <end position="75"/>
    </location>
</feature>
<comment type="subcellular location">
    <subcellularLocation>
        <location evidence="6">Cytoplasm</location>
    </subcellularLocation>
</comment>
<comment type="similarity">
    <text evidence="1 6">Belongs to the TACO1 family.</text>
</comment>
<dbReference type="HAMAP" id="MF_00693">
    <property type="entry name" value="Transcrip_reg_TACO1"/>
    <property type="match status" value="1"/>
</dbReference>
<dbReference type="InterPro" id="IPR026564">
    <property type="entry name" value="Transcrip_reg_TACO1-like_dom3"/>
</dbReference>
<sequence>MAGHSKWANIRHRKGRQDAKRSKIWSKCSRAIIVAAKNGGGDPAMNLTLRYAIDEAKAANMPKDTIQKAIDKGSGDGEGASYEEIRYEGYGPAGVAVMLDLLTDNRNRTASEVRYLFEKYNGNLGATGCVSYMFEQKGEIFLEKSKIDEEALMDLALEAGAEDIADEGEAWHITTAPSDYTAVRDALEAADLEIDSATLAMVPDNHVAVEGNDVQKVLTFIEMIEDHDDVQKLHHNAEIDDEAMAALDG</sequence>
<keyword evidence="5 6" id="KW-0804">Transcription</keyword>
<accession>A0A7X0H5K4</accession>
<dbReference type="Gene3D" id="1.10.10.200">
    <property type="match status" value="1"/>
</dbReference>
<dbReference type="Pfam" id="PF01709">
    <property type="entry name" value="Transcrip_reg"/>
    <property type="match status" value="1"/>
</dbReference>
<dbReference type="PANTHER" id="PTHR12532:SF6">
    <property type="entry name" value="TRANSCRIPTIONAL REGULATORY PROTEIN YEBC-RELATED"/>
    <property type="match status" value="1"/>
</dbReference>
<evidence type="ECO:0000259" key="9">
    <source>
        <dbReference type="Pfam" id="PF20772"/>
    </source>
</evidence>
<evidence type="ECO:0000256" key="3">
    <source>
        <dbReference type="ARBA" id="ARBA00023015"/>
    </source>
</evidence>
<comment type="caution">
    <text evidence="10">The sequence shown here is derived from an EMBL/GenBank/DDBJ whole genome shotgun (WGS) entry which is preliminary data.</text>
</comment>
<dbReference type="NCBIfam" id="TIGR01033">
    <property type="entry name" value="YebC/PmpR family DNA-binding transcriptional regulator"/>
    <property type="match status" value="1"/>
</dbReference>
<dbReference type="AlphaFoldDB" id="A0A7X0H5K4"/>
<dbReference type="Pfam" id="PF20772">
    <property type="entry name" value="TACO1_YebC_N"/>
    <property type="match status" value="1"/>
</dbReference>
<feature type="region of interest" description="Disordered" evidence="7">
    <location>
        <begin position="1"/>
        <end position="22"/>
    </location>
</feature>
<proteinExistence type="inferred from homology"/>
<evidence type="ECO:0000256" key="7">
    <source>
        <dbReference type="SAM" id="MobiDB-lite"/>
    </source>
</evidence>
<evidence type="ECO:0000256" key="1">
    <source>
        <dbReference type="ARBA" id="ARBA00008724"/>
    </source>
</evidence>
<gene>
    <name evidence="10" type="ORF">HNQ40_001359</name>
</gene>
<evidence type="ECO:0000313" key="10">
    <source>
        <dbReference type="EMBL" id="MBB6429553.1"/>
    </source>
</evidence>
<evidence type="ECO:0000256" key="4">
    <source>
        <dbReference type="ARBA" id="ARBA00023125"/>
    </source>
</evidence>
<dbReference type="PANTHER" id="PTHR12532">
    <property type="entry name" value="TRANSLATIONAL ACTIVATOR OF CYTOCHROME C OXIDASE 1"/>
    <property type="match status" value="1"/>
</dbReference>
<dbReference type="NCBIfam" id="NF001030">
    <property type="entry name" value="PRK00110.1"/>
    <property type="match status" value="1"/>
</dbReference>
<evidence type="ECO:0000313" key="11">
    <source>
        <dbReference type="Proteomes" id="UP000541810"/>
    </source>
</evidence>
<dbReference type="Proteomes" id="UP000541810">
    <property type="component" value="Unassembled WGS sequence"/>
</dbReference>
<keyword evidence="3 6" id="KW-0805">Transcription regulation</keyword>
<dbReference type="RefSeq" id="WP_184677126.1">
    <property type="nucleotide sequence ID" value="NZ_JACHGY010000001.1"/>
</dbReference>
<dbReference type="GO" id="GO:0006355">
    <property type="term" value="P:regulation of DNA-templated transcription"/>
    <property type="evidence" value="ECO:0007669"/>
    <property type="project" value="UniProtKB-UniRule"/>
</dbReference>
<keyword evidence="11" id="KW-1185">Reference proteome</keyword>